<name>A0A817X424_9BILA</name>
<organism evidence="2 3">
    <name type="scientific">Rotaria socialis</name>
    <dbReference type="NCBI Taxonomy" id="392032"/>
    <lineage>
        <taxon>Eukaryota</taxon>
        <taxon>Metazoa</taxon>
        <taxon>Spiralia</taxon>
        <taxon>Gnathifera</taxon>
        <taxon>Rotifera</taxon>
        <taxon>Eurotatoria</taxon>
        <taxon>Bdelloidea</taxon>
        <taxon>Philodinida</taxon>
        <taxon>Philodinidae</taxon>
        <taxon>Rotaria</taxon>
    </lineage>
</organism>
<reference evidence="2" key="1">
    <citation type="submission" date="2021-02" db="EMBL/GenBank/DDBJ databases">
        <authorList>
            <person name="Nowell W R."/>
        </authorList>
    </citation>
    <scope>NUCLEOTIDE SEQUENCE</scope>
</reference>
<dbReference type="EMBL" id="CAJNYT010000671">
    <property type="protein sequence ID" value="CAF3363224.1"/>
    <property type="molecule type" value="Genomic_DNA"/>
</dbReference>
<gene>
    <name evidence="2" type="ORF">GRG538_LOCUS6632</name>
</gene>
<comment type="caution">
    <text evidence="2">The sequence shown here is derived from an EMBL/GenBank/DDBJ whole genome shotgun (WGS) entry which is preliminary data.</text>
</comment>
<evidence type="ECO:0000256" key="1">
    <source>
        <dbReference type="SAM" id="SignalP"/>
    </source>
</evidence>
<feature type="chain" id="PRO_5032948381" evidence="1">
    <location>
        <begin position="23"/>
        <end position="267"/>
    </location>
</feature>
<evidence type="ECO:0000313" key="2">
    <source>
        <dbReference type="EMBL" id="CAF3363224.1"/>
    </source>
</evidence>
<evidence type="ECO:0000313" key="3">
    <source>
        <dbReference type="Proteomes" id="UP000663872"/>
    </source>
</evidence>
<protein>
    <submittedName>
        <fullName evidence="2">Uncharacterized protein</fullName>
    </submittedName>
</protein>
<proteinExistence type="predicted"/>
<dbReference type="AlphaFoldDB" id="A0A817X424"/>
<dbReference type="Proteomes" id="UP000663872">
    <property type="component" value="Unassembled WGS sequence"/>
</dbReference>
<accession>A0A817X424</accession>
<feature type="signal peptide" evidence="1">
    <location>
        <begin position="1"/>
        <end position="22"/>
    </location>
</feature>
<sequence>MPSNYILLASLLFVLIITGISVTQILDCKNNETYSENIYKKCPKGFIGSLCTPKKTGLCTDGDSTNSQSILLITFGSGNQKYSNKTAEELNFTTSYTQSFEDQITSDKFALVNKVPVANEWHSGASDYTTDDTDGYMFLVNVGKEDKCIFKYEVHNLCVGLRYEFSAYLANVMKEEHYDGKINIKFRVKETPESKKSKIVEKKTDDISAYENMTWEKYGLSFVAQTGAAELFLDSKYEGKKNYYLAVDDIKLRICSANRSVPALPSK</sequence>
<keyword evidence="1" id="KW-0732">Signal</keyword>